<feature type="compositionally biased region" description="Pro residues" evidence="8">
    <location>
        <begin position="285"/>
        <end position="295"/>
    </location>
</feature>
<feature type="region of interest" description="Disordered" evidence="8">
    <location>
        <begin position="68"/>
        <end position="123"/>
    </location>
</feature>
<dbReference type="GO" id="GO:0000978">
    <property type="term" value="F:RNA polymerase II cis-regulatory region sequence-specific DNA binding"/>
    <property type="evidence" value="ECO:0007669"/>
    <property type="project" value="TreeGrafter"/>
</dbReference>
<dbReference type="PANTHER" id="PTHR28088:SF9">
    <property type="entry name" value="TRANSCRIPTION FACTOR GRISEA, PUTATIVE (AFU_ORTHOLOGUE AFUA_1G13190)-RELATED"/>
    <property type="match status" value="1"/>
</dbReference>
<feature type="compositionally biased region" description="Polar residues" evidence="8">
    <location>
        <begin position="443"/>
        <end position="452"/>
    </location>
</feature>
<evidence type="ECO:0000313" key="11">
    <source>
        <dbReference type="Proteomes" id="UP001302126"/>
    </source>
</evidence>
<dbReference type="SMART" id="SM01090">
    <property type="entry name" value="Copper-fist"/>
    <property type="match status" value="1"/>
</dbReference>
<keyword evidence="11" id="KW-1185">Reference proteome</keyword>
<dbReference type="GO" id="GO:0005634">
    <property type="term" value="C:nucleus"/>
    <property type="evidence" value="ECO:0007669"/>
    <property type="project" value="UniProtKB-SubCell"/>
</dbReference>
<comment type="caution">
    <text evidence="10">The sequence shown here is derived from an EMBL/GenBank/DDBJ whole genome shotgun (WGS) entry which is preliminary data.</text>
</comment>
<dbReference type="PROSITE" id="PS01119">
    <property type="entry name" value="COPPER_FIST_1"/>
    <property type="match status" value="1"/>
</dbReference>
<feature type="region of interest" description="Disordered" evidence="8">
    <location>
        <begin position="237"/>
        <end position="329"/>
    </location>
</feature>
<dbReference type="GO" id="GO:0045944">
    <property type="term" value="P:positive regulation of transcription by RNA polymerase II"/>
    <property type="evidence" value="ECO:0007669"/>
    <property type="project" value="TreeGrafter"/>
</dbReference>
<dbReference type="AlphaFoldDB" id="A0AAN7ALS2"/>
<reference evidence="10" key="1">
    <citation type="journal article" date="2023" name="Mol. Phylogenet. Evol.">
        <title>Genome-scale phylogeny and comparative genomics of the fungal order Sordariales.</title>
        <authorList>
            <person name="Hensen N."/>
            <person name="Bonometti L."/>
            <person name="Westerberg I."/>
            <person name="Brannstrom I.O."/>
            <person name="Guillou S."/>
            <person name="Cros-Aarteil S."/>
            <person name="Calhoun S."/>
            <person name="Haridas S."/>
            <person name="Kuo A."/>
            <person name="Mondo S."/>
            <person name="Pangilinan J."/>
            <person name="Riley R."/>
            <person name="LaButti K."/>
            <person name="Andreopoulos B."/>
            <person name="Lipzen A."/>
            <person name="Chen C."/>
            <person name="Yan M."/>
            <person name="Daum C."/>
            <person name="Ng V."/>
            <person name="Clum A."/>
            <person name="Steindorff A."/>
            <person name="Ohm R.A."/>
            <person name="Martin F."/>
            <person name="Silar P."/>
            <person name="Natvig D.O."/>
            <person name="Lalanne C."/>
            <person name="Gautier V."/>
            <person name="Ament-Velasquez S.L."/>
            <person name="Kruys A."/>
            <person name="Hutchinson M.I."/>
            <person name="Powell A.J."/>
            <person name="Barry K."/>
            <person name="Miller A.N."/>
            <person name="Grigoriev I.V."/>
            <person name="Debuchy R."/>
            <person name="Gladieux P."/>
            <person name="Hiltunen Thoren M."/>
            <person name="Johannesson H."/>
        </authorList>
    </citation>
    <scope>NUCLEOTIDE SEQUENCE</scope>
    <source>
        <strain evidence="10">PSN309</strain>
    </source>
</reference>
<keyword evidence="2" id="KW-0479">Metal-binding</keyword>
<keyword evidence="6" id="KW-0804">Transcription</keyword>
<evidence type="ECO:0000259" key="9">
    <source>
        <dbReference type="PROSITE" id="PS50073"/>
    </source>
</evidence>
<name>A0AAN7ALS2_9PEZI</name>
<feature type="domain" description="Copper-fist" evidence="9">
    <location>
        <begin position="1"/>
        <end position="41"/>
    </location>
</feature>
<dbReference type="PROSITE" id="PS50073">
    <property type="entry name" value="COPPER_FIST_2"/>
    <property type="match status" value="1"/>
</dbReference>
<protein>
    <recommendedName>
        <fullName evidence="9">Copper-fist domain-containing protein</fullName>
    </recommendedName>
</protein>
<dbReference type="FunFam" id="3.90.430.10:FF:000001">
    <property type="entry name" value="Copper fist DNA-binding protein"/>
    <property type="match status" value="1"/>
</dbReference>
<evidence type="ECO:0000256" key="3">
    <source>
        <dbReference type="ARBA" id="ARBA00022833"/>
    </source>
</evidence>
<feature type="region of interest" description="Disordered" evidence="8">
    <location>
        <begin position="443"/>
        <end position="463"/>
    </location>
</feature>
<feature type="compositionally biased region" description="Low complexity" evidence="8">
    <location>
        <begin position="489"/>
        <end position="498"/>
    </location>
</feature>
<evidence type="ECO:0000256" key="7">
    <source>
        <dbReference type="ARBA" id="ARBA00023242"/>
    </source>
</evidence>
<comment type="subcellular location">
    <subcellularLocation>
        <location evidence="1">Nucleus</location>
    </subcellularLocation>
</comment>
<keyword evidence="7" id="KW-0539">Nucleus</keyword>
<dbReference type="Pfam" id="PF00649">
    <property type="entry name" value="Copper-fist"/>
    <property type="match status" value="1"/>
</dbReference>
<evidence type="ECO:0000256" key="8">
    <source>
        <dbReference type="SAM" id="MobiDB-lite"/>
    </source>
</evidence>
<dbReference type="Gene3D" id="3.90.430.10">
    <property type="entry name" value="Copper fist DNA-binding domain"/>
    <property type="match status" value="1"/>
</dbReference>
<accession>A0AAN7ALS2</accession>
<evidence type="ECO:0000256" key="2">
    <source>
        <dbReference type="ARBA" id="ARBA00022723"/>
    </source>
</evidence>
<proteinExistence type="predicted"/>
<dbReference type="PRINTS" id="PR00617">
    <property type="entry name" value="COPPERFIST"/>
</dbReference>
<dbReference type="GO" id="GO:0000981">
    <property type="term" value="F:DNA-binding transcription factor activity, RNA polymerase II-specific"/>
    <property type="evidence" value="ECO:0007669"/>
    <property type="project" value="TreeGrafter"/>
</dbReference>
<evidence type="ECO:0000313" key="10">
    <source>
        <dbReference type="EMBL" id="KAK4190762.1"/>
    </source>
</evidence>
<gene>
    <name evidence="10" type="ORF">QBC35DRAFT_376989</name>
</gene>
<feature type="region of interest" description="Disordered" evidence="8">
    <location>
        <begin position="479"/>
        <end position="500"/>
    </location>
</feature>
<dbReference type="SUPFAM" id="SSF57879">
    <property type="entry name" value="Zinc domain conserved in yeast copper-regulated transcription factors"/>
    <property type="match status" value="1"/>
</dbReference>
<dbReference type="GO" id="GO:0006879">
    <property type="term" value="P:intracellular iron ion homeostasis"/>
    <property type="evidence" value="ECO:0007669"/>
    <property type="project" value="TreeGrafter"/>
</dbReference>
<dbReference type="InterPro" id="IPR051763">
    <property type="entry name" value="Copper_Homeo_Regul"/>
</dbReference>
<keyword evidence="4" id="KW-0186">Copper</keyword>
<dbReference type="InterPro" id="IPR001083">
    <property type="entry name" value="Cu_fist_DNA-bd_dom"/>
</dbReference>
<keyword evidence="5" id="KW-0805">Transcription regulation</keyword>
<evidence type="ECO:0000256" key="1">
    <source>
        <dbReference type="ARBA" id="ARBA00004123"/>
    </source>
</evidence>
<evidence type="ECO:0000256" key="5">
    <source>
        <dbReference type="ARBA" id="ARBA00023015"/>
    </source>
</evidence>
<dbReference type="PANTHER" id="PTHR28088">
    <property type="entry name" value="TRANSCRIPTIONAL ACTIVATOR HAA1-RELATED"/>
    <property type="match status" value="1"/>
</dbReference>
<feature type="compositionally biased region" description="Polar residues" evidence="8">
    <location>
        <begin position="312"/>
        <end position="329"/>
    </location>
</feature>
<evidence type="ECO:0000256" key="4">
    <source>
        <dbReference type="ARBA" id="ARBA00023008"/>
    </source>
</evidence>
<reference evidence="10" key="2">
    <citation type="submission" date="2023-05" db="EMBL/GenBank/DDBJ databases">
        <authorList>
            <consortium name="Lawrence Berkeley National Laboratory"/>
            <person name="Steindorff A."/>
            <person name="Hensen N."/>
            <person name="Bonometti L."/>
            <person name="Westerberg I."/>
            <person name="Brannstrom I.O."/>
            <person name="Guillou S."/>
            <person name="Cros-Aarteil S."/>
            <person name="Calhoun S."/>
            <person name="Haridas S."/>
            <person name="Kuo A."/>
            <person name="Mondo S."/>
            <person name="Pangilinan J."/>
            <person name="Riley R."/>
            <person name="Labutti K."/>
            <person name="Andreopoulos B."/>
            <person name="Lipzen A."/>
            <person name="Chen C."/>
            <person name="Yanf M."/>
            <person name="Daum C."/>
            <person name="Ng V."/>
            <person name="Clum A."/>
            <person name="Ohm R."/>
            <person name="Martin F."/>
            <person name="Silar P."/>
            <person name="Natvig D."/>
            <person name="Lalanne C."/>
            <person name="Gautier V."/>
            <person name="Ament-Velasquez S.L."/>
            <person name="Kruys A."/>
            <person name="Hutchinson M.I."/>
            <person name="Powell A.J."/>
            <person name="Barry K."/>
            <person name="Miller A.N."/>
            <person name="Grigoriev I.V."/>
            <person name="Debuchy R."/>
            <person name="Gladieux P."/>
            <person name="Thoren M.H."/>
            <person name="Johannesson H."/>
        </authorList>
    </citation>
    <scope>NUCLEOTIDE SEQUENCE</scope>
    <source>
        <strain evidence="10">PSN309</strain>
    </source>
</reference>
<sequence>MPIINGQKMACAPCIRGHRSTKCNHYNERVMVPVRKPGRPLSTCPCPPGRPCACGGVRIAIPKRQKCHCPSGSPDAAADGSDEEPSPTDNAVSPTRPAFRVGKPSTGPKANSRKQSFAGNLERMDPRSLNIIASPNGSNGLNGITNGVNGASMVSVGEAPPAITAYGAPMAMMPPGTAGSFVPQPHPHFGPPPMAYSMGPPQYPAQIPMPPPNIKMENGGYTPPLNGNYGVAMPPARYTNGAQGNGHPSFHGPPQPANLGPSPMPKANGNVPAGGSCCGSKAQAPAPPIPAPVPTPQGYGASSGGGGCCGSKTQAPQPDLNNMPSPRENFGQTFAPQFSPAEMKMEDMNSFQFPTVFTYPAGFGSWQQPINPTIWQEVASRPTMHFANAISPAVKDSNVHGNLGNSHECTCGEGCQCVGCLAHPFNAQMFQYVSNAYNSHPNSANGSTNGGSPNVGPVTGSNLGELAAINGNHQLSLVLSGSESPAEAPTPSNESSPSGEEELLWTEDFLFVNLPIAGLCEGNIVSCPCGDDCNCVGCLVHNTPAM</sequence>
<dbReference type="EMBL" id="MU864363">
    <property type="protein sequence ID" value="KAK4190762.1"/>
    <property type="molecule type" value="Genomic_DNA"/>
</dbReference>
<dbReference type="InterPro" id="IPR036395">
    <property type="entry name" value="Cu_fist_DNA-bd_dom_sf"/>
</dbReference>
<keyword evidence="3" id="KW-0862">Zinc</keyword>
<dbReference type="Proteomes" id="UP001302126">
    <property type="component" value="Unassembled WGS sequence"/>
</dbReference>
<dbReference type="GO" id="GO:0006878">
    <property type="term" value="P:intracellular copper ion homeostasis"/>
    <property type="evidence" value="ECO:0007669"/>
    <property type="project" value="TreeGrafter"/>
</dbReference>
<evidence type="ECO:0000256" key="6">
    <source>
        <dbReference type="ARBA" id="ARBA00023163"/>
    </source>
</evidence>
<dbReference type="SMART" id="SM00412">
    <property type="entry name" value="Cu_FIST"/>
    <property type="match status" value="1"/>
</dbReference>
<organism evidence="10 11">
    <name type="scientific">Podospora australis</name>
    <dbReference type="NCBI Taxonomy" id="1536484"/>
    <lineage>
        <taxon>Eukaryota</taxon>
        <taxon>Fungi</taxon>
        <taxon>Dikarya</taxon>
        <taxon>Ascomycota</taxon>
        <taxon>Pezizomycotina</taxon>
        <taxon>Sordariomycetes</taxon>
        <taxon>Sordariomycetidae</taxon>
        <taxon>Sordariales</taxon>
        <taxon>Podosporaceae</taxon>
        <taxon>Podospora</taxon>
    </lineage>
</organism>
<dbReference type="GO" id="GO:0005507">
    <property type="term" value="F:copper ion binding"/>
    <property type="evidence" value="ECO:0007669"/>
    <property type="project" value="InterPro"/>
</dbReference>